<dbReference type="GO" id="GO:0016787">
    <property type="term" value="F:hydrolase activity"/>
    <property type="evidence" value="ECO:0007669"/>
    <property type="project" value="UniProtKB-KW"/>
</dbReference>
<organism evidence="8 9">
    <name type="scientific">Paraburkholderia tropica</name>
    <dbReference type="NCBI Taxonomy" id="92647"/>
    <lineage>
        <taxon>Bacteria</taxon>
        <taxon>Pseudomonadati</taxon>
        <taxon>Pseudomonadota</taxon>
        <taxon>Betaproteobacteria</taxon>
        <taxon>Burkholderiales</taxon>
        <taxon>Burkholderiaceae</taxon>
        <taxon>Paraburkholderia</taxon>
    </lineage>
</organism>
<keyword evidence="3 5" id="KW-0479">Metal-binding</keyword>
<evidence type="ECO:0000256" key="4">
    <source>
        <dbReference type="ARBA" id="ARBA00022801"/>
    </source>
</evidence>
<evidence type="ECO:0000259" key="6">
    <source>
        <dbReference type="Pfam" id="PF01850"/>
    </source>
</evidence>
<dbReference type="InterPro" id="IPR052919">
    <property type="entry name" value="TA_system_RNase"/>
</dbReference>
<dbReference type="GO" id="GO:0090729">
    <property type="term" value="F:toxin activity"/>
    <property type="evidence" value="ECO:0007669"/>
    <property type="project" value="UniProtKB-KW"/>
</dbReference>
<dbReference type="CDD" id="cd09872">
    <property type="entry name" value="PIN_Sll0205-like"/>
    <property type="match status" value="1"/>
</dbReference>
<dbReference type="EMBL" id="QJJV01000023">
    <property type="protein sequence ID" value="PXX09599.1"/>
    <property type="molecule type" value="Genomic_DNA"/>
</dbReference>
<dbReference type="InterPro" id="IPR022907">
    <property type="entry name" value="VapC_family"/>
</dbReference>
<dbReference type="EMBL" id="FNZM01000021">
    <property type="protein sequence ID" value="SEK12025.1"/>
    <property type="molecule type" value="Genomic_DNA"/>
</dbReference>
<dbReference type="EC" id="3.1.-.-" evidence="5"/>
<dbReference type="GeneID" id="61308046"/>
<dbReference type="InterPro" id="IPR029060">
    <property type="entry name" value="PIN-like_dom_sf"/>
</dbReference>
<dbReference type="Gene3D" id="3.40.50.1010">
    <property type="entry name" value="5'-nuclease"/>
    <property type="match status" value="1"/>
</dbReference>
<dbReference type="RefSeq" id="WP_065059234.1">
    <property type="nucleotide sequence ID" value="NZ_CADFGN010000016.1"/>
</dbReference>
<dbReference type="GO" id="GO:0004540">
    <property type="term" value="F:RNA nuclease activity"/>
    <property type="evidence" value="ECO:0007669"/>
    <property type="project" value="InterPro"/>
</dbReference>
<comment type="function">
    <text evidence="5">Toxic component of a toxin-antitoxin (TA) system. An RNase.</text>
</comment>
<accession>A0A1A5XGY6</accession>
<dbReference type="OrthoDB" id="9798990at2"/>
<evidence type="ECO:0000256" key="5">
    <source>
        <dbReference type="HAMAP-Rule" id="MF_00265"/>
    </source>
</evidence>
<name>A0A1A5XGY6_9BURK</name>
<evidence type="ECO:0000256" key="2">
    <source>
        <dbReference type="ARBA" id="ARBA00022722"/>
    </source>
</evidence>
<comment type="cofactor">
    <cofactor evidence="5">
        <name>Mg(2+)</name>
        <dbReference type="ChEBI" id="CHEBI:18420"/>
    </cofactor>
</comment>
<dbReference type="Pfam" id="PF01850">
    <property type="entry name" value="PIN"/>
    <property type="match status" value="1"/>
</dbReference>
<evidence type="ECO:0000256" key="1">
    <source>
        <dbReference type="ARBA" id="ARBA00022649"/>
    </source>
</evidence>
<dbReference type="Proteomes" id="UP000247515">
    <property type="component" value="Unassembled WGS sequence"/>
</dbReference>
<reference evidence="7 10" key="2">
    <citation type="submission" date="2018-05" db="EMBL/GenBank/DDBJ databases">
        <title>Genomic Encyclopedia of Type Strains, Phase IV (KMG-V): Genome sequencing to study the core and pangenomes of soil and plant-associated prokaryotes.</title>
        <authorList>
            <person name="Whitman W."/>
        </authorList>
    </citation>
    <scope>NUCLEOTIDE SEQUENCE [LARGE SCALE GENOMIC DNA]</scope>
    <source>
        <strain evidence="7 10">SIr-6563</strain>
    </source>
</reference>
<proteinExistence type="inferred from homology"/>
<comment type="similarity">
    <text evidence="5">Belongs to the PINc/VapC protein family.</text>
</comment>
<gene>
    <name evidence="5" type="primary">vapC</name>
    <name evidence="7" type="ORF">C7400_12371</name>
    <name evidence="8" type="ORF">SAMN05216550_12172</name>
</gene>
<dbReference type="AlphaFoldDB" id="A0A1A5XGY6"/>
<evidence type="ECO:0000313" key="8">
    <source>
        <dbReference type="EMBL" id="SEK12025.1"/>
    </source>
</evidence>
<sequence>MVTLDTCALVYWLRDDKALSEPARTAIDGALENGEVLISTISVLELAQFVENGRLALSMDTRRWLATLASIEGVRMVPVDTAIAVRATTLSPELPSSQRLVAATARTLGVPLVTPDARVRALTHLDTIW</sequence>
<dbReference type="SUPFAM" id="SSF88723">
    <property type="entry name" value="PIN domain-like"/>
    <property type="match status" value="1"/>
</dbReference>
<evidence type="ECO:0000313" key="10">
    <source>
        <dbReference type="Proteomes" id="UP000247515"/>
    </source>
</evidence>
<keyword evidence="5" id="KW-0800">Toxin</keyword>
<protein>
    <recommendedName>
        <fullName evidence="5">Ribonuclease VapC</fullName>
        <shortName evidence="5">RNase VapC</shortName>
        <ecNumber evidence="5">3.1.-.-</ecNumber>
    </recommendedName>
    <alternativeName>
        <fullName evidence="5">Toxin VapC</fullName>
    </alternativeName>
</protein>
<keyword evidence="2 5" id="KW-0540">Nuclease</keyword>
<dbReference type="HAMAP" id="MF_00265">
    <property type="entry name" value="VapC_Nob1"/>
    <property type="match status" value="1"/>
</dbReference>
<keyword evidence="4 5" id="KW-0378">Hydrolase</keyword>
<keyword evidence="10" id="KW-1185">Reference proteome</keyword>
<keyword evidence="5" id="KW-0460">Magnesium</keyword>
<dbReference type="PANTHER" id="PTHR36173:SF1">
    <property type="entry name" value="RIBONUCLEASE VAPC22"/>
    <property type="match status" value="1"/>
</dbReference>
<dbReference type="GO" id="GO:0000287">
    <property type="term" value="F:magnesium ion binding"/>
    <property type="evidence" value="ECO:0007669"/>
    <property type="project" value="UniProtKB-UniRule"/>
</dbReference>
<feature type="binding site" evidence="5">
    <location>
        <position position="5"/>
    </location>
    <ligand>
        <name>Mg(2+)</name>
        <dbReference type="ChEBI" id="CHEBI:18420"/>
    </ligand>
</feature>
<reference evidence="8 9" key="1">
    <citation type="submission" date="2016-10" db="EMBL/GenBank/DDBJ databases">
        <authorList>
            <person name="Varghese N."/>
            <person name="Submissions S."/>
        </authorList>
    </citation>
    <scope>NUCLEOTIDE SEQUENCE [LARGE SCALE GENOMIC DNA]</scope>
    <source>
        <strain evidence="8 9">LMG 22274</strain>
    </source>
</reference>
<comment type="caution">
    <text evidence="5">Lacks conserved residue(s) required for the propagation of feature annotation.</text>
</comment>
<comment type="caution">
    <text evidence="8">The sequence shown here is derived from an EMBL/GenBank/DDBJ whole genome shotgun (WGS) entry which is preliminary data.</text>
</comment>
<evidence type="ECO:0000256" key="3">
    <source>
        <dbReference type="ARBA" id="ARBA00022723"/>
    </source>
</evidence>
<evidence type="ECO:0000313" key="7">
    <source>
        <dbReference type="EMBL" id="PXX09599.1"/>
    </source>
</evidence>
<dbReference type="PANTHER" id="PTHR36173">
    <property type="entry name" value="RIBONUCLEASE VAPC16-RELATED"/>
    <property type="match status" value="1"/>
</dbReference>
<dbReference type="Proteomes" id="UP000183529">
    <property type="component" value="Unassembled WGS sequence"/>
</dbReference>
<evidence type="ECO:0000313" key="9">
    <source>
        <dbReference type="Proteomes" id="UP000183529"/>
    </source>
</evidence>
<keyword evidence="1 5" id="KW-1277">Toxin-antitoxin system</keyword>
<dbReference type="InterPro" id="IPR041705">
    <property type="entry name" value="PIN_Sll0205"/>
</dbReference>
<dbReference type="InterPro" id="IPR002716">
    <property type="entry name" value="PIN_dom"/>
</dbReference>
<feature type="domain" description="PIN" evidence="6">
    <location>
        <begin position="3"/>
        <end position="122"/>
    </location>
</feature>